<dbReference type="GO" id="GO:0016787">
    <property type="term" value="F:hydrolase activity"/>
    <property type="evidence" value="ECO:0007669"/>
    <property type="project" value="UniProtKB-KW"/>
</dbReference>
<dbReference type="Pfam" id="PF00144">
    <property type="entry name" value="Beta-lactamase"/>
    <property type="match status" value="1"/>
</dbReference>
<reference evidence="2" key="1">
    <citation type="submission" date="2018-01" db="EMBL/GenBank/DDBJ databases">
        <title>Genomic characterization of Leptospira inadai serogroup Lyme isolated from captured rat in Brazil and comparative analysis with human reference strain.</title>
        <authorList>
            <person name="Moreno L.Z."/>
            <person name="Loureiro A.P."/>
            <person name="Miraglia F."/>
            <person name="Kremer F.S."/>
            <person name="Eslabao M.R."/>
            <person name="Dellagostin O.A."/>
            <person name="Lilenbaum W."/>
            <person name="Moreno A.M."/>
        </authorList>
    </citation>
    <scope>NUCLEOTIDE SEQUENCE [LARGE SCALE GENOMIC DNA]</scope>
    <source>
        <strain evidence="2">M34/99</strain>
    </source>
</reference>
<feature type="domain" description="Beta-lactamase-related" evidence="1">
    <location>
        <begin position="74"/>
        <end position="367"/>
    </location>
</feature>
<evidence type="ECO:0000313" key="3">
    <source>
        <dbReference type="Proteomes" id="UP000094669"/>
    </source>
</evidence>
<gene>
    <name evidence="2" type="ORF">BES34_015960</name>
</gene>
<dbReference type="EMBL" id="MCRM02000019">
    <property type="protein sequence ID" value="PNV74043.1"/>
    <property type="molecule type" value="Genomic_DNA"/>
</dbReference>
<dbReference type="InterPro" id="IPR050789">
    <property type="entry name" value="Diverse_Enzym_Activities"/>
</dbReference>
<evidence type="ECO:0000259" key="1">
    <source>
        <dbReference type="Pfam" id="PF00144"/>
    </source>
</evidence>
<name>A0ABX4YFM0_9LEPT</name>
<dbReference type="PANTHER" id="PTHR43283:SF7">
    <property type="entry name" value="BETA-LACTAMASE-RELATED DOMAIN-CONTAINING PROTEIN"/>
    <property type="match status" value="1"/>
</dbReference>
<dbReference type="InterPro" id="IPR012338">
    <property type="entry name" value="Beta-lactam/transpept-like"/>
</dbReference>
<sequence length="390" mass="43581">MRNPKNRSRAFYRSIRFNIMNSKVLFSLLAMIVLFSAHCGRAYEFPSYNIVYSKNLNLQAAATEAVRSIPEEAHGRIQTNAIYVLSNGEAVLEAYGNGFDPKHLQPLWSISKFLLNAVSGMAVLEGKLDLSSPVAVYLPELESALPKTLTVKDLLYHASGGDWKEGYEWNPFKSDVLAMLYGIGKDDHAAYVSTKSFRPGLSVKYSSGDSNLLSAVLASIYKREGGFPKVFFERMEVKEYVWETDSKGVPVGSSYAYLTPKDLAKIGELYIHRGLYKGKRIFSETWPRETSGPFPNETALPFPLSYLPIPSMGGHLYSNRKRGTPEIPVFEFLSGNSIFGSGHWGQSLIIDPDRKLVIVRFGNDRLGRFPMKDFAKKILLAVSESEESTP</sequence>
<keyword evidence="3" id="KW-1185">Reference proteome</keyword>
<dbReference type="Gene3D" id="3.40.710.10">
    <property type="entry name" value="DD-peptidase/beta-lactamase superfamily"/>
    <property type="match status" value="1"/>
</dbReference>
<dbReference type="SUPFAM" id="SSF56601">
    <property type="entry name" value="beta-lactamase/transpeptidase-like"/>
    <property type="match status" value="1"/>
</dbReference>
<dbReference type="InterPro" id="IPR001466">
    <property type="entry name" value="Beta-lactam-related"/>
</dbReference>
<protein>
    <submittedName>
        <fullName evidence="2">Serine hydrolase</fullName>
    </submittedName>
</protein>
<dbReference type="PANTHER" id="PTHR43283">
    <property type="entry name" value="BETA-LACTAMASE-RELATED"/>
    <property type="match status" value="1"/>
</dbReference>
<accession>A0ABX4YFM0</accession>
<proteinExistence type="predicted"/>
<comment type="caution">
    <text evidence="2">The sequence shown here is derived from an EMBL/GenBank/DDBJ whole genome shotgun (WGS) entry which is preliminary data.</text>
</comment>
<evidence type="ECO:0000313" key="2">
    <source>
        <dbReference type="EMBL" id="PNV74043.1"/>
    </source>
</evidence>
<organism evidence="2 3">
    <name type="scientific">Leptospira inadai serovar Lyme</name>
    <dbReference type="NCBI Taxonomy" id="293084"/>
    <lineage>
        <taxon>Bacteria</taxon>
        <taxon>Pseudomonadati</taxon>
        <taxon>Spirochaetota</taxon>
        <taxon>Spirochaetia</taxon>
        <taxon>Leptospirales</taxon>
        <taxon>Leptospiraceae</taxon>
        <taxon>Leptospira</taxon>
    </lineage>
</organism>
<dbReference type="Proteomes" id="UP000094669">
    <property type="component" value="Unassembled WGS sequence"/>
</dbReference>
<keyword evidence="2" id="KW-0378">Hydrolase</keyword>